<keyword evidence="9" id="KW-1185">Reference proteome</keyword>
<evidence type="ECO:0000313" key="8">
    <source>
        <dbReference type="EMBL" id="QGQ94078.1"/>
    </source>
</evidence>
<keyword evidence="3" id="KW-1003">Cell membrane</keyword>
<dbReference type="InterPro" id="IPR036259">
    <property type="entry name" value="MFS_trans_sf"/>
</dbReference>
<keyword evidence="2" id="KW-0813">Transport</keyword>
<dbReference type="SUPFAM" id="SSF103473">
    <property type="entry name" value="MFS general substrate transporter"/>
    <property type="match status" value="1"/>
</dbReference>
<gene>
    <name evidence="8" type="primary">lplT</name>
    <name evidence="8" type="ORF">EHS13_03735</name>
</gene>
<dbReference type="InterPro" id="IPR011701">
    <property type="entry name" value="MFS"/>
</dbReference>
<keyword evidence="5 7" id="KW-1133">Transmembrane helix</keyword>
<reference evidence="9" key="1">
    <citation type="submission" date="2018-11" db="EMBL/GenBank/DDBJ databases">
        <title>Complete genome sequence of Paenibacillus sp. ML311-T8.</title>
        <authorList>
            <person name="Nam Y.-D."/>
            <person name="Kang J."/>
            <person name="Chung W.-H."/>
            <person name="Park Y.S."/>
        </authorList>
    </citation>
    <scope>NUCLEOTIDE SEQUENCE [LARGE SCALE GENOMIC DNA]</scope>
    <source>
        <strain evidence="9">ML311-T8</strain>
    </source>
</reference>
<dbReference type="AlphaFoldDB" id="A0A6B8RF75"/>
<dbReference type="EMBL" id="CP034235">
    <property type="protein sequence ID" value="QGQ94078.1"/>
    <property type="molecule type" value="Genomic_DNA"/>
</dbReference>
<comment type="subcellular location">
    <subcellularLocation>
        <location evidence="1">Cell membrane</location>
        <topology evidence="1">Multi-pass membrane protein</topology>
    </subcellularLocation>
</comment>
<dbReference type="GO" id="GO:0005886">
    <property type="term" value="C:plasma membrane"/>
    <property type="evidence" value="ECO:0007669"/>
    <property type="project" value="UniProtKB-SubCell"/>
</dbReference>
<dbReference type="KEGG" id="ppsc:EHS13_03735"/>
<evidence type="ECO:0000256" key="6">
    <source>
        <dbReference type="ARBA" id="ARBA00023136"/>
    </source>
</evidence>
<evidence type="ECO:0000256" key="1">
    <source>
        <dbReference type="ARBA" id="ARBA00004651"/>
    </source>
</evidence>
<sequence>MADSRKILTPLRSVYFTQFLSSFADNLNFFIIVGMVSRHGFANENAYITNIQIAFLLAYVILAPIVGAYADKTAKSHVLLVGNLFKSIGVGLLFFGLNPIICYMILGIGAVIYSPGKYGILTELTDNEGDLLRANAMIEGSAIIAIVFGTVAGGILAGISDFAGILTCFIFYLTSLAFTFKIPKKSGNPNIRYIQGSLAFFKDLRSLLAYRQARFSLIGTAAFWMTSAILRIALLKWLIDYLDITDTMNQSIILGTVGLGVVFAAAVTAKLVPVGKLHNAYLFGFLMVAAILLAALLPQIVFAIFMLFAMGFFGGLFLIPLNTILQEVGKNVVGAGKTIAIQNFVENGLTVSGLIVYTVLASYNVDIKLSIVVVAVILLLFVSYLATQVGKVRKESDSL</sequence>
<protein>
    <submittedName>
        <fullName evidence="8">Lysophospholipid transporter LplT</fullName>
    </submittedName>
</protein>
<evidence type="ECO:0000256" key="7">
    <source>
        <dbReference type="SAM" id="Phobius"/>
    </source>
</evidence>
<feature type="transmembrane region" description="Helical" evidence="7">
    <location>
        <begin position="215"/>
        <end position="239"/>
    </location>
</feature>
<evidence type="ECO:0000313" key="9">
    <source>
        <dbReference type="Proteomes" id="UP000426246"/>
    </source>
</evidence>
<feature type="transmembrane region" description="Helical" evidence="7">
    <location>
        <begin position="369"/>
        <end position="386"/>
    </location>
</feature>
<organism evidence="8 9">
    <name type="scientific">Paenibacillus psychroresistens</name>
    <dbReference type="NCBI Taxonomy" id="1778678"/>
    <lineage>
        <taxon>Bacteria</taxon>
        <taxon>Bacillati</taxon>
        <taxon>Bacillota</taxon>
        <taxon>Bacilli</taxon>
        <taxon>Bacillales</taxon>
        <taxon>Paenibacillaceae</taxon>
        <taxon>Paenibacillus</taxon>
    </lineage>
</organism>
<accession>A0A6B8RF75</accession>
<dbReference type="RefSeq" id="WP_155699075.1">
    <property type="nucleotide sequence ID" value="NZ_CP034235.1"/>
</dbReference>
<feature type="transmembrane region" description="Helical" evidence="7">
    <location>
        <begin position="279"/>
        <end position="297"/>
    </location>
</feature>
<feature type="transmembrane region" description="Helical" evidence="7">
    <location>
        <begin position="90"/>
        <end position="113"/>
    </location>
</feature>
<proteinExistence type="predicted"/>
<evidence type="ECO:0000256" key="4">
    <source>
        <dbReference type="ARBA" id="ARBA00022692"/>
    </source>
</evidence>
<feature type="transmembrane region" description="Helical" evidence="7">
    <location>
        <begin position="303"/>
        <end position="324"/>
    </location>
</feature>
<keyword evidence="4 7" id="KW-0812">Transmembrane</keyword>
<evidence type="ECO:0000256" key="5">
    <source>
        <dbReference type="ARBA" id="ARBA00022989"/>
    </source>
</evidence>
<keyword evidence="6 7" id="KW-0472">Membrane</keyword>
<dbReference type="PANTHER" id="PTHR43266">
    <property type="entry name" value="MACROLIDE-EFFLUX PROTEIN"/>
    <property type="match status" value="1"/>
</dbReference>
<dbReference type="OrthoDB" id="9803968at2"/>
<dbReference type="PANTHER" id="PTHR43266:SF2">
    <property type="entry name" value="MAJOR FACILITATOR SUPERFAMILY (MFS) PROFILE DOMAIN-CONTAINING PROTEIN"/>
    <property type="match status" value="1"/>
</dbReference>
<dbReference type="NCBIfam" id="NF008397">
    <property type="entry name" value="PRK11195.1"/>
    <property type="match status" value="1"/>
</dbReference>
<name>A0A6B8RF75_9BACL</name>
<feature type="transmembrane region" description="Helical" evidence="7">
    <location>
        <begin position="15"/>
        <end position="36"/>
    </location>
</feature>
<evidence type="ECO:0000256" key="2">
    <source>
        <dbReference type="ARBA" id="ARBA00022448"/>
    </source>
</evidence>
<feature type="transmembrane region" description="Helical" evidence="7">
    <location>
        <begin position="48"/>
        <end position="70"/>
    </location>
</feature>
<dbReference type="Proteomes" id="UP000426246">
    <property type="component" value="Chromosome"/>
</dbReference>
<dbReference type="Gene3D" id="1.20.1250.20">
    <property type="entry name" value="MFS general substrate transporter like domains"/>
    <property type="match status" value="1"/>
</dbReference>
<evidence type="ECO:0000256" key="3">
    <source>
        <dbReference type="ARBA" id="ARBA00022475"/>
    </source>
</evidence>
<feature type="transmembrane region" description="Helical" evidence="7">
    <location>
        <begin position="344"/>
        <end position="363"/>
    </location>
</feature>
<feature type="transmembrane region" description="Helical" evidence="7">
    <location>
        <begin position="251"/>
        <end position="272"/>
    </location>
</feature>
<feature type="transmembrane region" description="Helical" evidence="7">
    <location>
        <begin position="134"/>
        <end position="156"/>
    </location>
</feature>
<dbReference type="GO" id="GO:0022857">
    <property type="term" value="F:transmembrane transporter activity"/>
    <property type="evidence" value="ECO:0007669"/>
    <property type="project" value="InterPro"/>
</dbReference>
<dbReference type="Pfam" id="PF07690">
    <property type="entry name" value="MFS_1"/>
    <property type="match status" value="1"/>
</dbReference>